<sequence>MGDFKVPTCGSTSMSITTLDPVEAMDIDEQSEYVSDEKEDREFEKLLWSIDDDTLFQPLGFTNHGTDAGKTVFVTWNEEYLLNFVFKRSKRTKKISLTKVRLPMPSGEIVNDMFILELNALLLMRSGHVYYFSSVKSMHAVDWINDTGGGVRCMALAPPTGFSCIRYLATEKSLVLEMYRDVPDIGRNAPELLQRCDITFDDRNIFNCTWEDERYTLVSQLVTEYNLNFLKCVLMEEVDLEVGQWLHIFTVSSNVFALIVATPEHNQDDIDKNTSCEYNIQLLCTYATNVESVQIDCVEQRCLIFLQCGTIDIWYYSQIICGLRRMQHHTGSQYSHQVYAASTRCFYFTDEEQVAQLHFSYNAETDCCRVEETYKVIPGMVACTWVETQRQLICLSCNNIFYKITFEATVNAKASNVSASFSEAVNTEYENFQKLYELTPARLSRLLARAELVDELTRLPTQMHEDIEQECVKQQLLAVASNRHLYRFIAKARLVYTVQLPTALQRDVIIMYANNYYQLHHDSYVALIYVQISKDDVLHGGDSLWHLYINVDSSESYMLHIPNALLEQQLCIVLPLKRTEKKLLAEFELKLYTLVCLEADFVAVSLPIDLEINGATYAELFTSYKRCVTICNNYDIQKLIANFLNQTRKKDNKVKVNEVKQSTEHEEHLLKHTLHLPSTCPFSSIAKCVNVSNVEAQSIECYFMSTAIKITHMLEEKYIILESMDPVALCCLKLHLINSIPELLANRDEVGASERQQNLMQLQCELTQCTNALLQAPAHDESMASNDSGTAAHSMELQQLKNIYSKFRQDFHKLYS</sequence>
<proteinExistence type="predicted"/>
<gene>
    <name evidence="1" type="ORF">c0_g1_i2</name>
</gene>
<reference evidence="1" key="1">
    <citation type="submission" date="2015-06" db="EMBL/GenBank/DDBJ databases">
        <authorList>
            <person name="Hoefler B.C."/>
            <person name="Straight P.D."/>
        </authorList>
    </citation>
    <scope>NUCLEOTIDE SEQUENCE</scope>
</reference>
<dbReference type="EMBL" id="GDHF01030953">
    <property type="protein sequence ID" value="JAI21361.1"/>
    <property type="molecule type" value="Transcribed_RNA"/>
</dbReference>
<organism evidence="1">
    <name type="scientific">Bactrocera latifrons</name>
    <name type="common">Malaysian fruit fly</name>
    <name type="synonym">Chaetodacus latifrons</name>
    <dbReference type="NCBI Taxonomy" id="174628"/>
    <lineage>
        <taxon>Eukaryota</taxon>
        <taxon>Metazoa</taxon>
        <taxon>Ecdysozoa</taxon>
        <taxon>Arthropoda</taxon>
        <taxon>Hexapoda</taxon>
        <taxon>Insecta</taxon>
        <taxon>Pterygota</taxon>
        <taxon>Neoptera</taxon>
        <taxon>Endopterygota</taxon>
        <taxon>Diptera</taxon>
        <taxon>Brachycera</taxon>
        <taxon>Muscomorpha</taxon>
        <taxon>Tephritoidea</taxon>
        <taxon>Tephritidae</taxon>
        <taxon>Bactrocera</taxon>
        <taxon>Bactrocera</taxon>
    </lineage>
</organism>
<name>A0A0K8U4C7_BACLA</name>
<accession>A0A0K8U4C7</accession>
<protein>
    <submittedName>
        <fullName evidence="1">Uncharacterized protein</fullName>
    </submittedName>
</protein>
<dbReference type="OrthoDB" id="7765038at2759"/>
<dbReference type="AlphaFoldDB" id="A0A0K8U4C7"/>
<evidence type="ECO:0000313" key="1">
    <source>
        <dbReference type="EMBL" id="JAI21361.1"/>
    </source>
</evidence>